<dbReference type="RefSeq" id="WP_131366575.1">
    <property type="nucleotide sequence ID" value="NZ_SJKB01000028.1"/>
</dbReference>
<dbReference type="EMBL" id="SJKB01000028">
    <property type="protein sequence ID" value="TCC48538.1"/>
    <property type="molecule type" value="Genomic_DNA"/>
</dbReference>
<dbReference type="OrthoDB" id="594134at2"/>
<protein>
    <submittedName>
        <fullName evidence="1">Uncharacterized protein</fullName>
    </submittedName>
</protein>
<evidence type="ECO:0000313" key="1">
    <source>
        <dbReference type="EMBL" id="TCC48538.1"/>
    </source>
</evidence>
<comment type="caution">
    <text evidence="1">The sequence shown here is derived from an EMBL/GenBank/DDBJ whole genome shotgun (WGS) entry which is preliminary data.</text>
</comment>
<reference evidence="1 2" key="1">
    <citation type="submission" date="2019-02" db="EMBL/GenBank/DDBJ databases">
        <title>Kribbella capetownensis sp. nov. and Kribbella speibonae sp. nov., isolated from soil.</title>
        <authorList>
            <person name="Curtis S.M."/>
            <person name="Norton I."/>
            <person name="Everest G.J."/>
            <person name="Meyers P.R."/>
        </authorList>
    </citation>
    <scope>NUCLEOTIDE SEQUENCE [LARGE SCALE GENOMIC DNA]</scope>
    <source>
        <strain evidence="1 2">NRRL B-24813</strain>
    </source>
</reference>
<proteinExistence type="predicted"/>
<accession>A0A4R0JTT4</accession>
<keyword evidence="2" id="KW-1185">Reference proteome</keyword>
<dbReference type="Proteomes" id="UP000291144">
    <property type="component" value="Unassembled WGS sequence"/>
</dbReference>
<sequence>MRSRRATSPRASCDLACYIRRTRRSYERLHYLLTSTLRADFADVLEPIESSGGTHMAALLPPGQPSGTLLVARALAEGGTWERSHAGESTVPARTVSCLGTALISADRIPAGLRRVI</sequence>
<gene>
    <name evidence="1" type="ORF">E0H73_42790</name>
</gene>
<dbReference type="AlphaFoldDB" id="A0A4R0JTT4"/>
<name>A0A4R0JTT4_9ACTN</name>
<organism evidence="1 2">
    <name type="scientific">Kribbella pittospori</name>
    <dbReference type="NCBI Taxonomy" id="722689"/>
    <lineage>
        <taxon>Bacteria</taxon>
        <taxon>Bacillati</taxon>
        <taxon>Actinomycetota</taxon>
        <taxon>Actinomycetes</taxon>
        <taxon>Propionibacteriales</taxon>
        <taxon>Kribbellaceae</taxon>
        <taxon>Kribbella</taxon>
    </lineage>
</organism>
<evidence type="ECO:0000313" key="2">
    <source>
        <dbReference type="Proteomes" id="UP000291144"/>
    </source>
</evidence>